<dbReference type="CDD" id="cd11614">
    <property type="entry name" value="SAF_CpaB_FlgA_like"/>
    <property type="match status" value="1"/>
</dbReference>
<dbReference type="NCBIfam" id="TIGR03177">
    <property type="entry name" value="pilus_cpaB"/>
    <property type="match status" value="1"/>
</dbReference>
<protein>
    <submittedName>
        <fullName evidence="2">Flp pilus assembly protein CpaB</fullName>
    </submittedName>
</protein>
<feature type="domain" description="SAF" evidence="1">
    <location>
        <begin position="40"/>
        <end position="104"/>
    </location>
</feature>
<dbReference type="Proteomes" id="UP000662747">
    <property type="component" value="Chromosome"/>
</dbReference>
<dbReference type="Gene3D" id="3.90.1210.10">
    <property type="entry name" value="Antifreeze-like/N-acetylneuraminic acid synthase C-terminal domain"/>
    <property type="match status" value="1"/>
</dbReference>
<evidence type="ECO:0000313" key="2">
    <source>
        <dbReference type="EMBL" id="QSQ25050.1"/>
    </source>
</evidence>
<dbReference type="InterPro" id="IPR017592">
    <property type="entry name" value="Pilus_assmbl_Flp-typ_CpaB"/>
</dbReference>
<dbReference type="InterPro" id="IPR031571">
    <property type="entry name" value="RcpC_dom"/>
</dbReference>
<dbReference type="InterPro" id="IPR036732">
    <property type="entry name" value="AFP_Neu5c_C_sf"/>
</dbReference>
<keyword evidence="3" id="KW-1185">Reference proteome</keyword>
<dbReference type="RefSeq" id="WP_206726609.1">
    <property type="nucleotide sequence ID" value="NZ_CP071090.1"/>
</dbReference>
<dbReference type="Pfam" id="PF16976">
    <property type="entry name" value="RcpC"/>
    <property type="match status" value="1"/>
</dbReference>
<reference evidence="2 3" key="1">
    <citation type="submission" date="2021-02" db="EMBL/GenBank/DDBJ databases">
        <title>De Novo genome assembly of isolated myxobacteria.</title>
        <authorList>
            <person name="Stevens D.C."/>
        </authorList>
    </citation>
    <scope>NUCLEOTIDE SEQUENCE [LARGE SCALE GENOMIC DNA]</scope>
    <source>
        <strain evidence="3">SCPEA02</strain>
    </source>
</reference>
<organism evidence="2 3">
    <name type="scientific">Pyxidicoccus parkwayensis</name>
    <dbReference type="NCBI Taxonomy" id="2813578"/>
    <lineage>
        <taxon>Bacteria</taxon>
        <taxon>Pseudomonadati</taxon>
        <taxon>Myxococcota</taxon>
        <taxon>Myxococcia</taxon>
        <taxon>Myxococcales</taxon>
        <taxon>Cystobacterineae</taxon>
        <taxon>Myxococcaceae</taxon>
        <taxon>Pyxidicoccus</taxon>
    </lineage>
</organism>
<evidence type="ECO:0000259" key="1">
    <source>
        <dbReference type="SMART" id="SM00858"/>
    </source>
</evidence>
<dbReference type="EMBL" id="CP071090">
    <property type="protein sequence ID" value="QSQ25050.1"/>
    <property type="molecule type" value="Genomic_DNA"/>
</dbReference>
<dbReference type="SMART" id="SM00858">
    <property type="entry name" value="SAF"/>
    <property type="match status" value="1"/>
</dbReference>
<dbReference type="InterPro" id="IPR013974">
    <property type="entry name" value="SAF"/>
</dbReference>
<name>A0ABX7P3N6_9BACT</name>
<accession>A0ABX7P3N6</accession>
<dbReference type="Pfam" id="PF08666">
    <property type="entry name" value="SAF"/>
    <property type="match status" value="1"/>
</dbReference>
<dbReference type="SUPFAM" id="SSF51269">
    <property type="entry name" value="AFP III-like domain"/>
    <property type="match status" value="1"/>
</dbReference>
<proteinExistence type="predicted"/>
<gene>
    <name evidence="2" type="primary">cpaB</name>
    <name evidence="2" type="ORF">JY651_09000</name>
</gene>
<evidence type="ECO:0000313" key="3">
    <source>
        <dbReference type="Proteomes" id="UP000662747"/>
    </source>
</evidence>
<sequence length="273" mass="29492">MLKGKTPLVVALVLGLLAGVIAYSAIKKKEADVRRGWNLVPVVVAAQDIPEGTVITFEMISQRSVPEQFVTSSVVRPDSASYVVNQKVLVALQAGDPLLWSQFETTKAAERLSTKVQRKARAITIEAKNTTSVGGWIRPNDKVDVIGTFRDPQTDESVAVTLLQNVIVVATGKITGTTNVNLIPESQREYNNISLMVLPEEAEILVLATDLGSLTLTLRNEDDVDLIEERGRATISTLLSGERTRVLEQKRREIIQIIKGGAAAEKAAGAGAP</sequence>